<dbReference type="InterPro" id="IPR050832">
    <property type="entry name" value="Bact_Acetyltransf"/>
</dbReference>
<keyword evidence="1" id="KW-0808">Transferase</keyword>
<feature type="domain" description="N-acetyltransferase" evidence="3">
    <location>
        <begin position="10"/>
        <end position="177"/>
    </location>
</feature>
<evidence type="ECO:0000313" key="4">
    <source>
        <dbReference type="EMBL" id="MDY0395537.1"/>
    </source>
</evidence>
<evidence type="ECO:0000256" key="1">
    <source>
        <dbReference type="ARBA" id="ARBA00022679"/>
    </source>
</evidence>
<comment type="caution">
    <text evidence="4">The sequence shown here is derived from an EMBL/GenBank/DDBJ whole genome shotgun (WGS) entry which is preliminary data.</text>
</comment>
<gene>
    <name evidence="4" type="ORF">RWE15_15260</name>
</gene>
<dbReference type="CDD" id="cd04301">
    <property type="entry name" value="NAT_SF"/>
    <property type="match status" value="1"/>
</dbReference>
<dbReference type="InterPro" id="IPR016181">
    <property type="entry name" value="Acyl_CoA_acyltransferase"/>
</dbReference>
<dbReference type="PROSITE" id="PS51186">
    <property type="entry name" value="GNAT"/>
    <property type="match status" value="1"/>
</dbReference>
<name>A0ABU5C877_9BACI</name>
<dbReference type="PANTHER" id="PTHR43877">
    <property type="entry name" value="AMINOALKYLPHOSPHONATE N-ACETYLTRANSFERASE-RELATED-RELATED"/>
    <property type="match status" value="1"/>
</dbReference>
<dbReference type="SUPFAM" id="SSF55729">
    <property type="entry name" value="Acyl-CoA N-acyltransferases (Nat)"/>
    <property type="match status" value="1"/>
</dbReference>
<dbReference type="Proteomes" id="UP001281447">
    <property type="component" value="Unassembled WGS sequence"/>
</dbReference>
<organism evidence="4 5">
    <name type="scientific">Tigheibacillus halophilus</name>
    <dbReference type="NCBI Taxonomy" id="361280"/>
    <lineage>
        <taxon>Bacteria</taxon>
        <taxon>Bacillati</taxon>
        <taxon>Bacillota</taxon>
        <taxon>Bacilli</taxon>
        <taxon>Bacillales</taxon>
        <taxon>Bacillaceae</taxon>
        <taxon>Tigheibacillus</taxon>
    </lineage>
</organism>
<reference evidence="4 5" key="1">
    <citation type="submission" date="2023-10" db="EMBL/GenBank/DDBJ databases">
        <title>Virgibacillus halophilus 5B73C genome.</title>
        <authorList>
            <person name="Miliotis G."/>
            <person name="Sengupta P."/>
            <person name="Hameed A."/>
            <person name="Chuvochina M."/>
            <person name="Mcdonagh F."/>
            <person name="Simpson A.C."/>
            <person name="Singh N.K."/>
            <person name="Rekha P.D."/>
            <person name="Raman K."/>
            <person name="Hugenholtz P."/>
            <person name="Venkateswaran K."/>
        </authorList>
    </citation>
    <scope>NUCLEOTIDE SEQUENCE [LARGE SCALE GENOMIC DNA]</scope>
    <source>
        <strain evidence="4 5">5B73C</strain>
    </source>
</reference>
<keyword evidence="5" id="KW-1185">Reference proteome</keyword>
<dbReference type="Pfam" id="PF00583">
    <property type="entry name" value="Acetyltransf_1"/>
    <property type="match status" value="1"/>
</dbReference>
<sequence length="179" mass="19782">MKDAIVLHEIDINNAEDLLFVSKSAQLLQGLVSDGAAIGWVDPPSTKEIADLLQELAVESKNNNACVIAIWVGKHLAGIGYWRRYSRPTHHPHADIEKVAIDLKYQGRGLGRRLMKQLISTAADVGIEVLTLDIRGDNNRAAKLYESLGFTLYGRLPNFVAVGTARFDTILYALDLRLC</sequence>
<dbReference type="RefSeq" id="WP_390357735.1">
    <property type="nucleotide sequence ID" value="NZ_JBHUIZ010000016.1"/>
</dbReference>
<dbReference type="Gene3D" id="3.40.630.30">
    <property type="match status" value="1"/>
</dbReference>
<proteinExistence type="predicted"/>
<evidence type="ECO:0000313" key="5">
    <source>
        <dbReference type="Proteomes" id="UP001281447"/>
    </source>
</evidence>
<evidence type="ECO:0000259" key="3">
    <source>
        <dbReference type="PROSITE" id="PS51186"/>
    </source>
</evidence>
<protein>
    <submittedName>
        <fullName evidence="4">GNAT family N-acetyltransferase</fullName>
    </submittedName>
</protein>
<evidence type="ECO:0000256" key="2">
    <source>
        <dbReference type="ARBA" id="ARBA00023315"/>
    </source>
</evidence>
<dbReference type="PANTHER" id="PTHR43877:SF2">
    <property type="entry name" value="AMINOALKYLPHOSPHONATE N-ACETYLTRANSFERASE-RELATED"/>
    <property type="match status" value="1"/>
</dbReference>
<keyword evidence="2" id="KW-0012">Acyltransferase</keyword>
<accession>A0ABU5C877</accession>
<dbReference type="EMBL" id="JAWDIP010000003">
    <property type="protein sequence ID" value="MDY0395537.1"/>
    <property type="molecule type" value="Genomic_DNA"/>
</dbReference>
<dbReference type="InterPro" id="IPR000182">
    <property type="entry name" value="GNAT_dom"/>
</dbReference>